<feature type="active site" description="Proton donor" evidence="5">
    <location>
        <position position="198"/>
    </location>
</feature>
<comment type="cofactor">
    <cofactor evidence="5">
        <name>Zn(2+)</name>
        <dbReference type="ChEBI" id="CHEBI:29105"/>
    </cofactor>
    <text evidence="5">Binds 1 zinc ion per subunit.</text>
</comment>
<dbReference type="InterPro" id="IPR006330">
    <property type="entry name" value="Ado/ade_deaminase"/>
</dbReference>
<comment type="function">
    <text evidence="5">Catalyzes the hydrolytic deamination of adenine to hypoxanthine. Plays an important role in the purine salvage pathway and in nitrogen catabolism.</text>
</comment>
<feature type="binding site" evidence="5">
    <location>
        <position position="17"/>
    </location>
    <ligand>
        <name>Zn(2+)</name>
        <dbReference type="ChEBI" id="CHEBI:29105"/>
        <note>catalytic</note>
    </ligand>
</feature>
<dbReference type="InterPro" id="IPR001365">
    <property type="entry name" value="A_deaminase_dom"/>
</dbReference>
<keyword evidence="4 5" id="KW-0546">Nucleotide metabolism</keyword>
<dbReference type="PANTHER" id="PTHR43114">
    <property type="entry name" value="ADENINE DEAMINASE"/>
    <property type="match status" value="1"/>
</dbReference>
<evidence type="ECO:0000256" key="4">
    <source>
        <dbReference type="ARBA" id="ARBA00023080"/>
    </source>
</evidence>
<proteinExistence type="inferred from homology"/>
<dbReference type="GO" id="GO:0005829">
    <property type="term" value="C:cytosol"/>
    <property type="evidence" value="ECO:0007669"/>
    <property type="project" value="TreeGrafter"/>
</dbReference>
<evidence type="ECO:0000256" key="2">
    <source>
        <dbReference type="ARBA" id="ARBA00022801"/>
    </source>
</evidence>
<dbReference type="FunFam" id="3.20.20.140:FF:000039">
    <property type="entry name" value="Adenine deaminase"/>
    <property type="match status" value="1"/>
</dbReference>
<dbReference type="PANTHER" id="PTHR43114:SF6">
    <property type="entry name" value="ADENINE DEAMINASE"/>
    <property type="match status" value="1"/>
</dbReference>
<dbReference type="InterPro" id="IPR032466">
    <property type="entry name" value="Metal_Hydrolase"/>
</dbReference>
<dbReference type="NCBIfam" id="NF006850">
    <property type="entry name" value="PRK09358.1-6"/>
    <property type="match status" value="1"/>
</dbReference>
<dbReference type="EC" id="3.5.4.2" evidence="5"/>
<keyword evidence="1 5" id="KW-0479">Metal-binding</keyword>
<keyword evidence="8" id="KW-1185">Reference proteome</keyword>
<dbReference type="Proteomes" id="UP000198862">
    <property type="component" value="Unassembled WGS sequence"/>
</dbReference>
<dbReference type="GO" id="GO:0043103">
    <property type="term" value="P:hypoxanthine salvage"/>
    <property type="evidence" value="ECO:0007669"/>
    <property type="project" value="UniProtKB-UniRule"/>
</dbReference>
<dbReference type="CDD" id="cd01320">
    <property type="entry name" value="ADA"/>
    <property type="match status" value="1"/>
</dbReference>
<gene>
    <name evidence="7" type="ORF">SAMN02745724_00415</name>
</gene>
<accession>A0A1I1ES53</accession>
<dbReference type="EMBL" id="FOLO01000002">
    <property type="protein sequence ID" value="SFB89921.1"/>
    <property type="molecule type" value="Genomic_DNA"/>
</dbReference>
<feature type="binding site" evidence="5">
    <location>
        <position position="277"/>
    </location>
    <ligand>
        <name>substrate</name>
    </ligand>
</feature>
<feature type="binding site" evidence="5">
    <location>
        <position position="15"/>
    </location>
    <ligand>
        <name>Zn(2+)</name>
        <dbReference type="ChEBI" id="CHEBI:29105"/>
        <note>catalytic</note>
    </ligand>
</feature>
<protein>
    <recommendedName>
        <fullName evidence="5">Adenine deaminase</fullName>
        <shortName evidence="5">ADE</shortName>
        <ecNumber evidence="5">3.5.4.2</ecNumber>
    </recommendedName>
    <alternativeName>
        <fullName evidence="5">Adenine aminohydrolase</fullName>
        <shortName evidence="5">AAH</shortName>
    </alternativeName>
</protein>
<dbReference type="InterPro" id="IPR028892">
    <property type="entry name" value="ADE"/>
</dbReference>
<reference evidence="7 8" key="1">
    <citation type="submission" date="2016-10" db="EMBL/GenBank/DDBJ databases">
        <authorList>
            <person name="de Groot N.N."/>
        </authorList>
    </citation>
    <scope>NUCLEOTIDE SEQUENCE [LARGE SCALE GENOMIC DNA]</scope>
    <source>
        <strain evidence="7 8">DSM 6059</strain>
    </source>
</reference>
<evidence type="ECO:0000256" key="5">
    <source>
        <dbReference type="HAMAP-Rule" id="MF_01962"/>
    </source>
</evidence>
<evidence type="ECO:0000313" key="7">
    <source>
        <dbReference type="EMBL" id="SFB89921.1"/>
    </source>
</evidence>
<dbReference type="GO" id="GO:0008270">
    <property type="term" value="F:zinc ion binding"/>
    <property type="evidence" value="ECO:0007669"/>
    <property type="project" value="UniProtKB-UniRule"/>
</dbReference>
<dbReference type="GO" id="GO:0009117">
    <property type="term" value="P:nucleotide metabolic process"/>
    <property type="evidence" value="ECO:0007669"/>
    <property type="project" value="UniProtKB-KW"/>
</dbReference>
<dbReference type="AlphaFoldDB" id="A0A1I1ES53"/>
<evidence type="ECO:0000256" key="1">
    <source>
        <dbReference type="ARBA" id="ARBA00022723"/>
    </source>
</evidence>
<dbReference type="Pfam" id="PF00962">
    <property type="entry name" value="A_deaminase"/>
    <property type="match status" value="1"/>
</dbReference>
<dbReference type="STRING" id="1123010.SAMN02745724_00415"/>
<feature type="binding site" evidence="5">
    <location>
        <position position="195"/>
    </location>
    <ligand>
        <name>Zn(2+)</name>
        <dbReference type="ChEBI" id="CHEBI:29105"/>
        <note>catalytic</note>
    </ligand>
</feature>
<dbReference type="NCBIfam" id="TIGR01430">
    <property type="entry name" value="aden_deam"/>
    <property type="match status" value="1"/>
</dbReference>
<dbReference type="Gene3D" id="3.20.20.140">
    <property type="entry name" value="Metal-dependent hydrolases"/>
    <property type="match status" value="1"/>
</dbReference>
<feature type="binding site" evidence="5">
    <location>
        <position position="276"/>
    </location>
    <ligand>
        <name>Zn(2+)</name>
        <dbReference type="ChEBI" id="CHEBI:29105"/>
        <note>catalytic</note>
    </ligand>
</feature>
<feature type="site" description="Important for catalytic activity" evidence="5">
    <location>
        <position position="219"/>
    </location>
</feature>
<evidence type="ECO:0000313" key="8">
    <source>
        <dbReference type="Proteomes" id="UP000198862"/>
    </source>
</evidence>
<dbReference type="HAMAP" id="MF_01962">
    <property type="entry name" value="Adenine_deaminase"/>
    <property type="match status" value="1"/>
</dbReference>
<feature type="domain" description="Adenosine deaminase" evidence="6">
    <location>
        <begin position="10"/>
        <end position="329"/>
    </location>
</feature>
<keyword evidence="2 5" id="KW-0378">Hydrolase</keyword>
<comment type="similarity">
    <text evidence="5">Belongs to the metallo-dependent hydrolases superfamily. Adenosine and AMP deaminases family. Adenine deaminase type 2 subfamily.</text>
</comment>
<dbReference type="SUPFAM" id="SSF51556">
    <property type="entry name" value="Metallo-dependent hydrolases"/>
    <property type="match status" value="1"/>
</dbReference>
<organism evidence="7 8">
    <name type="scientific">Pseudoalteromonas denitrificans DSM 6059</name>
    <dbReference type="NCBI Taxonomy" id="1123010"/>
    <lineage>
        <taxon>Bacteria</taxon>
        <taxon>Pseudomonadati</taxon>
        <taxon>Pseudomonadota</taxon>
        <taxon>Gammaproteobacteria</taxon>
        <taxon>Alteromonadales</taxon>
        <taxon>Pseudoalteromonadaceae</taxon>
        <taxon>Pseudoalteromonas</taxon>
    </lineage>
</organism>
<evidence type="ECO:0000256" key="3">
    <source>
        <dbReference type="ARBA" id="ARBA00022833"/>
    </source>
</evidence>
<sequence length="336" mass="38345">MIKKFIQGLPKVELHLHIEGSLEPELMFKLAQRNNINIPFNDPNEVAKAYEFENLQSFLDIYYQGANVLIHEQDFFDLTWAYLLRCKQDNVIHTEIFFDPQTHTARGIQFSTIINGIDRALKQAEQELNITSNLIMSFLRHLDEDAAFETLAQALQHKDKIIAVGLDSSEQGNPPNKFQYVFQQALKEGFLTVAHAGEEGPASYITEALNLLKVSRIDHGVRCVDDLELLEHLITHKIALTVCPLSNIKLRVFEHMEQHNIVSLLRKNVCVTINSDDPAYFGGYITNNFLAVAQAQEMNLDEIAQFTYNAINASFINHDEKIRLTNIINAYVKAFK</sequence>
<evidence type="ECO:0000259" key="6">
    <source>
        <dbReference type="Pfam" id="PF00962"/>
    </source>
</evidence>
<dbReference type="GO" id="GO:0006146">
    <property type="term" value="P:adenine catabolic process"/>
    <property type="evidence" value="ECO:0007669"/>
    <property type="project" value="UniProtKB-UniRule"/>
</dbReference>
<dbReference type="GO" id="GO:0000034">
    <property type="term" value="F:adenine deaminase activity"/>
    <property type="evidence" value="ECO:0007669"/>
    <property type="project" value="UniProtKB-UniRule"/>
</dbReference>
<comment type="catalytic activity">
    <reaction evidence="5">
        <text>adenine + H2O + H(+) = hypoxanthine + NH4(+)</text>
        <dbReference type="Rhea" id="RHEA:23688"/>
        <dbReference type="ChEBI" id="CHEBI:15377"/>
        <dbReference type="ChEBI" id="CHEBI:15378"/>
        <dbReference type="ChEBI" id="CHEBI:16708"/>
        <dbReference type="ChEBI" id="CHEBI:17368"/>
        <dbReference type="ChEBI" id="CHEBI:28938"/>
        <dbReference type="EC" id="3.5.4.2"/>
    </reaction>
</comment>
<keyword evidence="3 5" id="KW-0862">Zinc</keyword>
<name>A0A1I1ES53_9GAMM</name>